<dbReference type="RefSeq" id="WP_381301276.1">
    <property type="nucleotide sequence ID" value="NZ_JBHTEC010000001.1"/>
</dbReference>
<evidence type="ECO:0000313" key="1">
    <source>
        <dbReference type="EMBL" id="MFD0287068.1"/>
    </source>
</evidence>
<dbReference type="Proteomes" id="UP001596957">
    <property type="component" value="Unassembled WGS sequence"/>
</dbReference>
<sequence>MLNGIVWKFCTGTAWRDVPQNAAEDLNGPPTTRMLLDVMDVAGVSPHNYPAAEPNLLSGH</sequence>
<organism evidence="1 2">
    <name type="scientific">Streptomyces lutosisoli</name>
    <dbReference type="NCBI Taxonomy" id="2665721"/>
    <lineage>
        <taxon>Bacteria</taxon>
        <taxon>Bacillati</taxon>
        <taxon>Actinomycetota</taxon>
        <taxon>Actinomycetes</taxon>
        <taxon>Kitasatosporales</taxon>
        <taxon>Streptomycetaceae</taxon>
        <taxon>Streptomyces</taxon>
    </lineage>
</organism>
<comment type="caution">
    <text evidence="1">The sequence shown here is derived from an EMBL/GenBank/DDBJ whole genome shotgun (WGS) entry which is preliminary data.</text>
</comment>
<evidence type="ECO:0008006" key="3">
    <source>
        <dbReference type="Google" id="ProtNLM"/>
    </source>
</evidence>
<proteinExistence type="predicted"/>
<reference evidence="2" key="1">
    <citation type="journal article" date="2019" name="Int. J. Syst. Evol. Microbiol.">
        <title>The Global Catalogue of Microorganisms (GCM) 10K type strain sequencing project: providing services to taxonomists for standard genome sequencing and annotation.</title>
        <authorList>
            <consortium name="The Broad Institute Genomics Platform"/>
            <consortium name="The Broad Institute Genome Sequencing Center for Infectious Disease"/>
            <person name="Wu L."/>
            <person name="Ma J."/>
        </authorList>
    </citation>
    <scope>NUCLEOTIDE SEQUENCE [LARGE SCALE GENOMIC DNA]</scope>
    <source>
        <strain evidence="2">CGMCC 4.7198</strain>
    </source>
</reference>
<keyword evidence="2" id="KW-1185">Reference proteome</keyword>
<name>A0ABW2VRG5_9ACTN</name>
<gene>
    <name evidence="1" type="ORF">ACFQZP_36395</name>
</gene>
<dbReference type="EMBL" id="JBHTEC010000001">
    <property type="protein sequence ID" value="MFD0287068.1"/>
    <property type="molecule type" value="Genomic_DNA"/>
</dbReference>
<protein>
    <recommendedName>
        <fullName evidence="3">Transposase</fullName>
    </recommendedName>
</protein>
<evidence type="ECO:0000313" key="2">
    <source>
        <dbReference type="Proteomes" id="UP001596957"/>
    </source>
</evidence>
<accession>A0ABW2VRG5</accession>